<dbReference type="Proteomes" id="UP000814243">
    <property type="component" value="Unassembled WGS sequence"/>
</dbReference>
<proteinExistence type="predicted"/>
<evidence type="ECO:0000256" key="1">
    <source>
        <dbReference type="PROSITE-ProRule" id="PRU00371"/>
    </source>
</evidence>
<dbReference type="GO" id="GO:0005634">
    <property type="term" value="C:nucleus"/>
    <property type="evidence" value="ECO:0007669"/>
    <property type="project" value="UniProtKB-SubCell"/>
</dbReference>
<feature type="region of interest" description="Disordered" evidence="2">
    <location>
        <begin position="125"/>
        <end position="147"/>
    </location>
</feature>
<name>A0A922M9J9_SPOEX</name>
<organism evidence="4 5">
    <name type="scientific">Spodoptera exigua</name>
    <name type="common">Beet armyworm</name>
    <name type="synonym">Noctua fulgens</name>
    <dbReference type="NCBI Taxonomy" id="7107"/>
    <lineage>
        <taxon>Eukaryota</taxon>
        <taxon>Metazoa</taxon>
        <taxon>Ecdysozoa</taxon>
        <taxon>Arthropoda</taxon>
        <taxon>Hexapoda</taxon>
        <taxon>Insecta</taxon>
        <taxon>Pterygota</taxon>
        <taxon>Neoptera</taxon>
        <taxon>Endopterygota</taxon>
        <taxon>Lepidoptera</taxon>
        <taxon>Glossata</taxon>
        <taxon>Ditrysia</taxon>
        <taxon>Noctuoidea</taxon>
        <taxon>Noctuidae</taxon>
        <taxon>Amphipyrinae</taxon>
        <taxon>Spodoptera</taxon>
    </lineage>
</organism>
<dbReference type="InterPro" id="IPR004210">
    <property type="entry name" value="BESS_motif"/>
</dbReference>
<comment type="caution">
    <text evidence="4">The sequence shown here is derived from an EMBL/GenBank/DDBJ whole genome shotgun (WGS) entry which is preliminary data.</text>
</comment>
<evidence type="ECO:0000256" key="2">
    <source>
        <dbReference type="SAM" id="MobiDB-lite"/>
    </source>
</evidence>
<evidence type="ECO:0000313" key="5">
    <source>
        <dbReference type="Proteomes" id="UP000814243"/>
    </source>
</evidence>
<dbReference type="GO" id="GO:0003677">
    <property type="term" value="F:DNA binding"/>
    <property type="evidence" value="ECO:0007669"/>
    <property type="project" value="InterPro"/>
</dbReference>
<reference evidence="4" key="1">
    <citation type="journal article" date="2021" name="G3 (Bethesda)">
        <title>Genome and transcriptome analysis of the beet armyworm Spodoptera exigua reveals targets for pest control. .</title>
        <authorList>
            <person name="Simon S."/>
            <person name="Breeschoten T."/>
            <person name="Jansen H.J."/>
            <person name="Dirks R.P."/>
            <person name="Schranz M.E."/>
            <person name="Ros V.I.D."/>
        </authorList>
    </citation>
    <scope>NUCLEOTIDE SEQUENCE</scope>
    <source>
        <strain evidence="4">TB_SE_WUR_2020</strain>
    </source>
</reference>
<gene>
    <name evidence="4" type="ORF">HF086_010220</name>
</gene>
<keyword evidence="1" id="KW-0539">Nucleus</keyword>
<evidence type="ECO:0000259" key="3">
    <source>
        <dbReference type="PROSITE" id="PS51031"/>
    </source>
</evidence>
<feature type="domain" description="BESS" evidence="3">
    <location>
        <begin position="81"/>
        <end position="120"/>
    </location>
</feature>
<evidence type="ECO:0000313" key="4">
    <source>
        <dbReference type="EMBL" id="KAH9632295.1"/>
    </source>
</evidence>
<comment type="subcellular location">
    <subcellularLocation>
        <location evidence="1">Nucleus</location>
    </subcellularLocation>
</comment>
<accession>A0A922M9J9</accession>
<dbReference type="Pfam" id="PF02944">
    <property type="entry name" value="BESS"/>
    <property type="match status" value="1"/>
</dbReference>
<protein>
    <recommendedName>
        <fullName evidence="3">BESS domain-containing protein</fullName>
    </recommendedName>
</protein>
<sequence length="224" mass="25535">MYFDSLLFLLPFTEIVDTEGSIENDEPELSNVENRRDITSQAEARFSKPRTVSKNTDEEIVTLLKEGNQMLSKSKTCDSGQDEDEFFLRSLTSYMKGFSEEQKLLLRMEILKLILNFKQSSNDNSRFSQMTVTPNVRNETPRREPLSSIQNRFNNPIQSVSYTTANDLSENLEYIPQPSTSQLSNVVSYTPTPVHRDYVLITSPENDTCDTLFSLGDGDGDEEN</sequence>
<dbReference type="PROSITE" id="PS51031">
    <property type="entry name" value="BESS"/>
    <property type="match status" value="1"/>
</dbReference>
<dbReference type="EMBL" id="JACEFF010000715">
    <property type="protein sequence ID" value="KAH9632295.1"/>
    <property type="molecule type" value="Genomic_DNA"/>
</dbReference>
<feature type="compositionally biased region" description="Polar residues" evidence="2">
    <location>
        <begin position="125"/>
        <end position="138"/>
    </location>
</feature>
<dbReference type="AlphaFoldDB" id="A0A922M9J9"/>